<organism evidence="3 4">
    <name type="scientific">Parascaris univalens</name>
    <name type="common">Nematode worm</name>
    <dbReference type="NCBI Taxonomy" id="6257"/>
    <lineage>
        <taxon>Eukaryota</taxon>
        <taxon>Metazoa</taxon>
        <taxon>Ecdysozoa</taxon>
        <taxon>Nematoda</taxon>
        <taxon>Chromadorea</taxon>
        <taxon>Rhabditida</taxon>
        <taxon>Spirurina</taxon>
        <taxon>Ascaridomorpha</taxon>
        <taxon>Ascaridoidea</taxon>
        <taxon>Ascarididae</taxon>
        <taxon>Parascaris</taxon>
    </lineage>
</organism>
<dbReference type="Proteomes" id="UP000887569">
    <property type="component" value="Unplaced"/>
</dbReference>
<protein>
    <submittedName>
        <fullName evidence="4">Uncharacterized protein</fullName>
    </submittedName>
</protein>
<proteinExistence type="predicted"/>
<evidence type="ECO:0000313" key="3">
    <source>
        <dbReference type="Proteomes" id="UP000887569"/>
    </source>
</evidence>
<evidence type="ECO:0000313" key="4">
    <source>
        <dbReference type="WBParaSite" id="PgR090_g031_t01"/>
    </source>
</evidence>
<name>A0A915C6X7_PARUN</name>
<feature type="compositionally biased region" description="Basic and acidic residues" evidence="1">
    <location>
        <begin position="89"/>
        <end position="99"/>
    </location>
</feature>
<sequence length="188" mass="21609">MGSSNSIPKSDPLMDHHQPYPDMNVIFKGIPKMMQVADDMHRMTDYIMDLRNMTVGLVCLSMVGVFLFLIMKFAQARNSASRRKREIGRHNENMDDHSLPRHHTSHYGTYQGYPDPWQETRTKSSSATIDMEKVQMSVNPMSIDGERSLEQSPRINDTRAMQTLPNGHMLKRTEPIKLLVEDLPYADT</sequence>
<keyword evidence="3" id="KW-1185">Reference proteome</keyword>
<evidence type="ECO:0000256" key="2">
    <source>
        <dbReference type="SAM" id="Phobius"/>
    </source>
</evidence>
<keyword evidence="2" id="KW-0472">Membrane</keyword>
<dbReference type="AlphaFoldDB" id="A0A915C6X7"/>
<feature type="region of interest" description="Disordered" evidence="1">
    <location>
        <begin position="89"/>
        <end position="121"/>
    </location>
</feature>
<accession>A0A915C6X7</accession>
<keyword evidence="2" id="KW-1133">Transmembrane helix</keyword>
<keyword evidence="2" id="KW-0812">Transmembrane</keyword>
<reference evidence="4" key="1">
    <citation type="submission" date="2022-11" db="UniProtKB">
        <authorList>
            <consortium name="WormBaseParasite"/>
        </authorList>
    </citation>
    <scope>IDENTIFICATION</scope>
</reference>
<evidence type="ECO:0000256" key="1">
    <source>
        <dbReference type="SAM" id="MobiDB-lite"/>
    </source>
</evidence>
<feature type="transmembrane region" description="Helical" evidence="2">
    <location>
        <begin position="53"/>
        <end position="74"/>
    </location>
</feature>
<dbReference type="WBParaSite" id="PgR090_g031_t01">
    <property type="protein sequence ID" value="PgR090_g031_t01"/>
    <property type="gene ID" value="PgR090_g031"/>
</dbReference>